<name>A0A7W3JU17_9MICO</name>
<comment type="caution">
    <text evidence="1">The sequence shown here is derived from an EMBL/GenBank/DDBJ whole genome shotgun (WGS) entry which is preliminary data.</text>
</comment>
<dbReference type="RefSeq" id="WP_182484698.1">
    <property type="nucleotide sequence ID" value="NZ_JACGWU010000003.1"/>
</dbReference>
<dbReference type="AlphaFoldDB" id="A0A7W3JU17"/>
<dbReference type="Proteomes" id="UP000524237">
    <property type="component" value="Unassembled WGS sequence"/>
</dbReference>
<keyword evidence="2" id="KW-1185">Reference proteome</keyword>
<protein>
    <recommendedName>
        <fullName evidence="3">Glycosyl transferase family 2</fullName>
    </recommendedName>
</protein>
<organism evidence="1 2">
    <name type="scientific">Alpinimonas psychrophila</name>
    <dbReference type="NCBI Taxonomy" id="748908"/>
    <lineage>
        <taxon>Bacteria</taxon>
        <taxon>Bacillati</taxon>
        <taxon>Actinomycetota</taxon>
        <taxon>Actinomycetes</taxon>
        <taxon>Micrococcales</taxon>
        <taxon>Microbacteriaceae</taxon>
        <taxon>Alpinimonas</taxon>
    </lineage>
</organism>
<reference evidence="1 2" key="1">
    <citation type="submission" date="2020-07" db="EMBL/GenBank/DDBJ databases">
        <title>Sequencing the genomes of 1000 actinobacteria strains.</title>
        <authorList>
            <person name="Klenk H.-P."/>
        </authorList>
    </citation>
    <scope>NUCLEOTIDE SEQUENCE [LARGE SCALE GENOMIC DNA]</scope>
    <source>
        <strain evidence="1 2">DSM 23737</strain>
    </source>
</reference>
<dbReference type="SUPFAM" id="SSF53448">
    <property type="entry name" value="Nucleotide-diphospho-sugar transferases"/>
    <property type="match status" value="1"/>
</dbReference>
<proteinExistence type="predicted"/>
<dbReference type="Gene3D" id="3.90.550.10">
    <property type="entry name" value="Spore Coat Polysaccharide Biosynthesis Protein SpsA, Chain A"/>
    <property type="match status" value="1"/>
</dbReference>
<evidence type="ECO:0000313" key="2">
    <source>
        <dbReference type="Proteomes" id="UP000524237"/>
    </source>
</evidence>
<accession>A0A7W3JU17</accession>
<dbReference type="EMBL" id="JACGWU010000003">
    <property type="protein sequence ID" value="MBA8829259.1"/>
    <property type="molecule type" value="Genomic_DNA"/>
</dbReference>
<sequence length="318" mass="35932">MTETPVVVIAYNRPDKVRRLITRLSTLKPPTIIFAVDGPKPGRQEDELKVQEVRSLVELINWTDRVETRFQPTNLGLRTAVTDVVSHAVSLHGQAIIMEEDTLPGANWFPYAREMLERHRDNSRIEHISGYNLVPQRFLSNGLEGSRLTRYPESIAWATWDRAWDKFDGSLDWALNASVAELARIVGSRAGALRWKQNFADAEANRISTWAYRWIASLWSRDSFVLSPNQNLVTYAGYDAGTHTLMKAPWSELSLYEGDLRQSLSGTADLDPRADEWVGKRVFAENPFGVARGVAITAALAARKMNRNRRVLAQRGLS</sequence>
<gene>
    <name evidence="1" type="ORF">FB555_001362</name>
</gene>
<evidence type="ECO:0008006" key="3">
    <source>
        <dbReference type="Google" id="ProtNLM"/>
    </source>
</evidence>
<evidence type="ECO:0000313" key="1">
    <source>
        <dbReference type="EMBL" id="MBA8829259.1"/>
    </source>
</evidence>
<dbReference type="InterPro" id="IPR029044">
    <property type="entry name" value="Nucleotide-diphossugar_trans"/>
</dbReference>